<comment type="caution">
    <text evidence="2">The sequence shown here is derived from an EMBL/GenBank/DDBJ whole genome shotgun (WGS) entry which is preliminary data.</text>
</comment>
<gene>
    <name evidence="2" type="ORF">KC19_3G026000</name>
</gene>
<sequence length="209" mass="23732">MMKVSLLELCVRSAIDNLQYLGDVGETDILLLKRILPHCNADQLNHIETSTKGRDLSPVTDELWRKHYGRTFGNDAVSMVKERMSSRGIKFKWRQLYQAKVREQEELQKKGVNRLKDLYREQNTQKESRKCQAIDLKPPESKRIKRTGPGAGSSGSSSKAPAKGRLMQKSRMDFAKSNAVSRQATMARNRSNIRSTNGINQRPGGTSRR</sequence>
<keyword evidence="3" id="KW-1185">Reference proteome</keyword>
<evidence type="ECO:0000313" key="3">
    <source>
        <dbReference type="Proteomes" id="UP000822688"/>
    </source>
</evidence>
<dbReference type="Proteomes" id="UP000822688">
    <property type="component" value="Chromosome 3"/>
</dbReference>
<feature type="compositionally biased region" description="Polar residues" evidence="1">
    <location>
        <begin position="178"/>
        <end position="209"/>
    </location>
</feature>
<dbReference type="InterPro" id="IPR010684">
    <property type="entry name" value="RNA_pol_II_trans_fac_SIII_A"/>
</dbReference>
<dbReference type="OrthoDB" id="21513at2759"/>
<feature type="compositionally biased region" description="Low complexity" evidence="1">
    <location>
        <begin position="154"/>
        <end position="164"/>
    </location>
</feature>
<organism evidence="2 3">
    <name type="scientific">Ceratodon purpureus</name>
    <name type="common">Fire moss</name>
    <name type="synonym">Dicranum purpureum</name>
    <dbReference type="NCBI Taxonomy" id="3225"/>
    <lineage>
        <taxon>Eukaryota</taxon>
        <taxon>Viridiplantae</taxon>
        <taxon>Streptophyta</taxon>
        <taxon>Embryophyta</taxon>
        <taxon>Bryophyta</taxon>
        <taxon>Bryophytina</taxon>
        <taxon>Bryopsida</taxon>
        <taxon>Dicranidae</taxon>
        <taxon>Pseudoditrichales</taxon>
        <taxon>Ditrichaceae</taxon>
        <taxon>Ceratodon</taxon>
    </lineage>
</organism>
<dbReference type="Gene3D" id="6.10.250.3180">
    <property type="match status" value="1"/>
</dbReference>
<feature type="compositionally biased region" description="Basic and acidic residues" evidence="1">
    <location>
        <begin position="120"/>
        <end position="142"/>
    </location>
</feature>
<dbReference type="GO" id="GO:0070449">
    <property type="term" value="C:elongin complex"/>
    <property type="evidence" value="ECO:0007669"/>
    <property type="project" value="InterPro"/>
</dbReference>
<accession>A0A8T0IGQ8</accession>
<proteinExistence type="predicted"/>
<dbReference type="AlphaFoldDB" id="A0A8T0IGQ8"/>
<dbReference type="GO" id="GO:0006368">
    <property type="term" value="P:transcription elongation by RNA polymerase II"/>
    <property type="evidence" value="ECO:0007669"/>
    <property type="project" value="InterPro"/>
</dbReference>
<dbReference type="PANTHER" id="PTHR47543:SF2">
    <property type="entry name" value="RNA POLYMERASE II TRANSCRIPTION FACTOR SIII SUBUNIT A"/>
    <property type="match status" value="1"/>
</dbReference>
<reference evidence="2" key="1">
    <citation type="submission" date="2020-06" db="EMBL/GenBank/DDBJ databases">
        <title>WGS assembly of Ceratodon purpureus strain R40.</title>
        <authorList>
            <person name="Carey S.B."/>
            <person name="Jenkins J."/>
            <person name="Shu S."/>
            <person name="Lovell J.T."/>
            <person name="Sreedasyam A."/>
            <person name="Maumus F."/>
            <person name="Tiley G.P."/>
            <person name="Fernandez-Pozo N."/>
            <person name="Barry K."/>
            <person name="Chen C."/>
            <person name="Wang M."/>
            <person name="Lipzen A."/>
            <person name="Daum C."/>
            <person name="Saski C.A."/>
            <person name="Payton A.C."/>
            <person name="Mcbreen J.C."/>
            <person name="Conrad R.E."/>
            <person name="Kollar L.M."/>
            <person name="Olsson S."/>
            <person name="Huttunen S."/>
            <person name="Landis J.B."/>
            <person name="Wickett N.J."/>
            <person name="Johnson M.G."/>
            <person name="Rensing S.A."/>
            <person name="Grimwood J."/>
            <person name="Schmutz J."/>
            <person name="Mcdaniel S.F."/>
        </authorList>
    </citation>
    <scope>NUCLEOTIDE SEQUENCE</scope>
    <source>
        <strain evidence="2">R40</strain>
    </source>
</reference>
<dbReference type="Pfam" id="PF06881">
    <property type="entry name" value="Elongin_A"/>
    <property type="match status" value="1"/>
</dbReference>
<dbReference type="EMBL" id="CM026423">
    <property type="protein sequence ID" value="KAG0582007.1"/>
    <property type="molecule type" value="Genomic_DNA"/>
</dbReference>
<evidence type="ECO:0000256" key="1">
    <source>
        <dbReference type="SAM" id="MobiDB-lite"/>
    </source>
</evidence>
<evidence type="ECO:0008006" key="4">
    <source>
        <dbReference type="Google" id="ProtNLM"/>
    </source>
</evidence>
<protein>
    <recommendedName>
        <fullName evidence="4">Elongin-A</fullName>
    </recommendedName>
</protein>
<dbReference type="PANTHER" id="PTHR47543">
    <property type="entry name" value="OS08G0169600 PROTEIN"/>
    <property type="match status" value="1"/>
</dbReference>
<name>A0A8T0IGQ8_CERPU</name>
<evidence type="ECO:0000313" key="2">
    <source>
        <dbReference type="EMBL" id="KAG0582007.1"/>
    </source>
</evidence>
<feature type="region of interest" description="Disordered" evidence="1">
    <location>
        <begin position="120"/>
        <end position="209"/>
    </location>
</feature>